<dbReference type="PRINTS" id="PR00146">
    <property type="entry name" value="DHPICSNTHASE"/>
</dbReference>
<dbReference type="NCBIfam" id="NF002958">
    <property type="entry name" value="PRK03620.1"/>
    <property type="match status" value="1"/>
</dbReference>
<dbReference type="SUPFAM" id="SSF51569">
    <property type="entry name" value="Aldolase"/>
    <property type="match status" value="1"/>
</dbReference>
<accession>A0A0F5FD74</accession>
<dbReference type="Pfam" id="PF00701">
    <property type="entry name" value="DHDPS"/>
    <property type="match status" value="1"/>
</dbReference>
<keyword evidence="4 5" id="KW-0456">Lyase</keyword>
<dbReference type="NCBIfam" id="TIGR03249">
    <property type="entry name" value="KdgD"/>
    <property type="match status" value="1"/>
</dbReference>
<proteinExistence type="inferred from homology"/>
<dbReference type="UniPathway" id="UPA00564">
    <property type="reaction ID" value="UER00628"/>
</dbReference>
<dbReference type="HAMAP" id="MF_00694">
    <property type="entry name" value="KDGDH"/>
    <property type="match status" value="1"/>
</dbReference>
<dbReference type="PATRIC" id="fig|443610.3.peg.3545"/>
<dbReference type="SMART" id="SM01130">
    <property type="entry name" value="DHDPS"/>
    <property type="match status" value="1"/>
</dbReference>
<evidence type="ECO:0000313" key="9">
    <source>
        <dbReference type="EMBL" id="KKB06743.1"/>
    </source>
</evidence>
<evidence type="ECO:0000256" key="8">
    <source>
        <dbReference type="PIRSR" id="PIRSR001365-2"/>
    </source>
</evidence>
<organism evidence="9 10">
    <name type="scientific">Devosia geojensis</name>
    <dbReference type="NCBI Taxonomy" id="443610"/>
    <lineage>
        <taxon>Bacteria</taxon>
        <taxon>Pseudomonadati</taxon>
        <taxon>Pseudomonadota</taxon>
        <taxon>Alphaproteobacteria</taxon>
        <taxon>Hyphomicrobiales</taxon>
        <taxon>Devosiaceae</taxon>
        <taxon>Devosia</taxon>
    </lineage>
</organism>
<feature type="active site" description="Proton donor/acceptor" evidence="7">
    <location>
        <position position="149"/>
    </location>
</feature>
<dbReference type="PIRSF" id="PIRSF001365">
    <property type="entry name" value="DHDPS"/>
    <property type="match status" value="1"/>
</dbReference>
<dbReference type="InterPro" id="IPR013785">
    <property type="entry name" value="Aldolase_TIM"/>
</dbReference>
<dbReference type="PANTHER" id="PTHR12128">
    <property type="entry name" value="DIHYDRODIPICOLINATE SYNTHASE"/>
    <property type="match status" value="1"/>
</dbReference>
<reference evidence="9 10" key="1">
    <citation type="submission" date="2015-03" db="EMBL/GenBank/DDBJ databases">
        <authorList>
            <person name="Hassan Y.I."/>
            <person name="Lepp D."/>
            <person name="Li X.-Z."/>
            <person name="Zhou T."/>
        </authorList>
    </citation>
    <scope>NUCLEOTIDE SEQUENCE [LARGE SCALE GENOMIC DNA]</scope>
    <source>
        <strain evidence="9 10">BD-c194</strain>
    </source>
</reference>
<comment type="pathway">
    <text evidence="2 5">Carbohydrate acid metabolism; D-glucarate degradation; 2,5-dioxopentanoate from D-glucarate: step 2/2.</text>
</comment>
<comment type="caution">
    <text evidence="9">The sequence shown here is derived from an EMBL/GenBank/DDBJ whole genome shotgun (WGS) entry which is preliminary data.</text>
</comment>
<sequence length="311" mass="33201">MTAHSKTDLDPQALKSALTEGLMSFPITDFAEDGEFDEAGYRARLEWLIPYGAKVLFAAGGTGEGFSLTIEEHRRVIRAAVETCASQTPIIAGVGYNTRMAVEMARNAEAAGAAGIMLMPHYLTESNQEGLFAHIDAVCGAVGIGVVVYNRGVCKLAPSTVRRLADKHANLIGFKDGIGDIEAVTAVRASLGDRLSYLGGLPTAELFAEAYYGAGFPVYSSAVFNFIPRTAMEFYRAVQSGDRATTARLLRDFFIPYSAIRNRQGGYPVSIIKAGAKVVGRSAGPVRPPLSNCTEKDIADLKVLVDALGPQ</sequence>
<dbReference type="InterPro" id="IPR002220">
    <property type="entry name" value="DapA-like"/>
</dbReference>
<dbReference type="RefSeq" id="WP_046110737.1">
    <property type="nucleotide sequence ID" value="NZ_JZEX01000207.1"/>
</dbReference>
<evidence type="ECO:0000256" key="4">
    <source>
        <dbReference type="ARBA" id="ARBA00023239"/>
    </source>
</evidence>
<evidence type="ECO:0000256" key="2">
    <source>
        <dbReference type="ARBA" id="ARBA00004983"/>
    </source>
</evidence>
<dbReference type="InterPro" id="IPR017655">
    <property type="entry name" value="Dehydro-deoxyglucarate_dehyd"/>
</dbReference>
<keyword evidence="10" id="KW-1185">Reference proteome</keyword>
<name>A0A0F5FD74_9HYPH</name>
<dbReference type="GO" id="GO:0008840">
    <property type="term" value="F:4-hydroxy-tetrahydrodipicolinate synthase activity"/>
    <property type="evidence" value="ECO:0007669"/>
    <property type="project" value="TreeGrafter"/>
</dbReference>
<dbReference type="EC" id="4.2.1.41" evidence="5"/>
<dbReference type="EMBL" id="JZEX01000207">
    <property type="protein sequence ID" value="KKB06743.1"/>
    <property type="molecule type" value="Genomic_DNA"/>
</dbReference>
<feature type="binding site" evidence="8">
    <location>
        <position position="62"/>
    </location>
    <ligand>
        <name>pyruvate</name>
        <dbReference type="ChEBI" id="CHEBI:15361"/>
    </ligand>
</feature>
<evidence type="ECO:0000256" key="5">
    <source>
        <dbReference type="HAMAP-Rule" id="MF_00694"/>
    </source>
</evidence>
<dbReference type="GO" id="GO:0047448">
    <property type="term" value="F:5-dehydro-4-deoxyglucarate dehydratase activity"/>
    <property type="evidence" value="ECO:0007669"/>
    <property type="project" value="UniProtKB-UniRule"/>
</dbReference>
<protein>
    <recommendedName>
        <fullName evidence="5">Probable 5-dehydro-4-deoxyglucarate dehydratase</fullName>
        <ecNumber evidence="5">4.2.1.41</ecNumber>
    </recommendedName>
    <alternativeName>
        <fullName evidence="5">5-keto-4-deoxy-glucarate dehydratase</fullName>
        <shortName evidence="5">KDGDH</shortName>
    </alternativeName>
</protein>
<dbReference type="CDD" id="cd00951">
    <property type="entry name" value="KDGDH"/>
    <property type="match status" value="1"/>
</dbReference>
<dbReference type="STRING" id="443610.VE25_21505"/>
<comment type="similarity">
    <text evidence="3 5 6">Belongs to the DapA family.</text>
</comment>
<feature type="active site" description="Schiff-base intermediate with substrate" evidence="7">
    <location>
        <position position="175"/>
    </location>
</feature>
<evidence type="ECO:0000256" key="3">
    <source>
        <dbReference type="ARBA" id="ARBA00007592"/>
    </source>
</evidence>
<evidence type="ECO:0000256" key="6">
    <source>
        <dbReference type="PIRNR" id="PIRNR001365"/>
    </source>
</evidence>
<evidence type="ECO:0000313" key="10">
    <source>
        <dbReference type="Proteomes" id="UP000033632"/>
    </source>
</evidence>
<dbReference type="PANTHER" id="PTHR12128:SF19">
    <property type="entry name" value="5-DEHYDRO-4-DEOXYGLUCARATE DEHYDRATASE 2-RELATED"/>
    <property type="match status" value="1"/>
</dbReference>
<dbReference type="Gene3D" id="3.20.20.70">
    <property type="entry name" value="Aldolase class I"/>
    <property type="match status" value="1"/>
</dbReference>
<dbReference type="AlphaFoldDB" id="A0A0F5FD74"/>
<dbReference type="Proteomes" id="UP000033632">
    <property type="component" value="Unassembled WGS sequence"/>
</dbReference>
<dbReference type="OrthoDB" id="8995637at2"/>
<comment type="catalytic activity">
    <reaction evidence="1 5">
        <text>5-dehydro-4-deoxy-D-glucarate + H(+) = 2,5-dioxopentanoate + CO2 + H2O</text>
        <dbReference type="Rhea" id="RHEA:24608"/>
        <dbReference type="ChEBI" id="CHEBI:15377"/>
        <dbReference type="ChEBI" id="CHEBI:15378"/>
        <dbReference type="ChEBI" id="CHEBI:16526"/>
        <dbReference type="ChEBI" id="CHEBI:42819"/>
        <dbReference type="ChEBI" id="CHEBI:58136"/>
        <dbReference type="EC" id="4.2.1.41"/>
    </reaction>
</comment>
<dbReference type="GO" id="GO:0042838">
    <property type="term" value="P:D-glucarate catabolic process"/>
    <property type="evidence" value="ECO:0007669"/>
    <property type="project" value="UniProtKB-UniRule"/>
</dbReference>
<evidence type="ECO:0000256" key="7">
    <source>
        <dbReference type="PIRSR" id="PIRSR001365-1"/>
    </source>
</evidence>
<evidence type="ECO:0000256" key="1">
    <source>
        <dbReference type="ARBA" id="ARBA00001446"/>
    </source>
</evidence>
<gene>
    <name evidence="9" type="ORF">VE25_21505</name>
</gene>